<keyword evidence="2" id="KW-1185">Reference proteome</keyword>
<organism evidence="1 2">
    <name type="scientific">Catharanthus roseus</name>
    <name type="common">Madagascar periwinkle</name>
    <name type="synonym">Vinca rosea</name>
    <dbReference type="NCBI Taxonomy" id="4058"/>
    <lineage>
        <taxon>Eukaryota</taxon>
        <taxon>Viridiplantae</taxon>
        <taxon>Streptophyta</taxon>
        <taxon>Embryophyta</taxon>
        <taxon>Tracheophyta</taxon>
        <taxon>Spermatophyta</taxon>
        <taxon>Magnoliopsida</taxon>
        <taxon>eudicotyledons</taxon>
        <taxon>Gunneridae</taxon>
        <taxon>Pentapetalae</taxon>
        <taxon>asterids</taxon>
        <taxon>lamiids</taxon>
        <taxon>Gentianales</taxon>
        <taxon>Apocynaceae</taxon>
        <taxon>Rauvolfioideae</taxon>
        <taxon>Vinceae</taxon>
        <taxon>Catharanthinae</taxon>
        <taxon>Catharanthus</taxon>
    </lineage>
</organism>
<sequence>MGICDNFFFLCKKEWQRVESQSSLSRGPWISLSTGLKTGIRWSKKFKPNLSMSFLTDRECDPDVCRNCLIRCDDDTRGSPSQRGKDKECMNMELLHKKQQKVLLESSNLYGWVAILKYSVAMHEYLGEYTSELILHRKADKCCKIYDSENSSFFP</sequence>
<dbReference type="Proteomes" id="UP001060085">
    <property type="component" value="Linkage Group LG01"/>
</dbReference>
<name>A0ACC0CFS0_CATRO</name>
<reference evidence="2" key="1">
    <citation type="journal article" date="2023" name="Nat. Plants">
        <title>Single-cell RNA sequencing provides a high-resolution roadmap for understanding the multicellular compartmentation of specialized metabolism.</title>
        <authorList>
            <person name="Sun S."/>
            <person name="Shen X."/>
            <person name="Li Y."/>
            <person name="Li Y."/>
            <person name="Wang S."/>
            <person name="Li R."/>
            <person name="Zhang H."/>
            <person name="Shen G."/>
            <person name="Guo B."/>
            <person name="Wei J."/>
            <person name="Xu J."/>
            <person name="St-Pierre B."/>
            <person name="Chen S."/>
            <person name="Sun C."/>
        </authorList>
    </citation>
    <scope>NUCLEOTIDE SEQUENCE [LARGE SCALE GENOMIC DNA]</scope>
</reference>
<protein>
    <submittedName>
        <fullName evidence="1">Uncharacterized protein</fullName>
    </submittedName>
</protein>
<gene>
    <name evidence="1" type="ORF">M9H77_04930</name>
</gene>
<evidence type="ECO:0000313" key="1">
    <source>
        <dbReference type="EMBL" id="KAI5683702.1"/>
    </source>
</evidence>
<accession>A0ACC0CFS0</accession>
<proteinExistence type="predicted"/>
<evidence type="ECO:0000313" key="2">
    <source>
        <dbReference type="Proteomes" id="UP001060085"/>
    </source>
</evidence>
<dbReference type="EMBL" id="CM044701">
    <property type="protein sequence ID" value="KAI5683702.1"/>
    <property type="molecule type" value="Genomic_DNA"/>
</dbReference>
<comment type="caution">
    <text evidence="1">The sequence shown here is derived from an EMBL/GenBank/DDBJ whole genome shotgun (WGS) entry which is preliminary data.</text>
</comment>